<dbReference type="Gene3D" id="3.40.50.300">
    <property type="entry name" value="P-loop containing nucleotide triphosphate hydrolases"/>
    <property type="match status" value="1"/>
</dbReference>
<dbReference type="SUPFAM" id="SSF52540">
    <property type="entry name" value="P-loop containing nucleoside triphosphate hydrolases"/>
    <property type="match status" value="1"/>
</dbReference>
<dbReference type="InterPro" id="IPR025723">
    <property type="entry name" value="ArsA/GET3_ATPase-like"/>
</dbReference>
<dbReference type="AlphaFoldDB" id="A0A6J7Q8B4"/>
<evidence type="ECO:0000313" key="2">
    <source>
        <dbReference type="EMBL" id="CAB5013897.1"/>
    </source>
</evidence>
<dbReference type="PANTHER" id="PTHR10803">
    <property type="entry name" value="ARSENICAL PUMP-DRIVING ATPASE ARSENITE-TRANSLOCATING ATPASE"/>
    <property type="match status" value="1"/>
</dbReference>
<reference evidence="2" key="1">
    <citation type="submission" date="2020-05" db="EMBL/GenBank/DDBJ databases">
        <authorList>
            <person name="Chiriac C."/>
            <person name="Salcher M."/>
            <person name="Ghai R."/>
            <person name="Kavagutti S V."/>
        </authorList>
    </citation>
    <scope>NUCLEOTIDE SEQUENCE</scope>
</reference>
<dbReference type="GO" id="GO:0005524">
    <property type="term" value="F:ATP binding"/>
    <property type="evidence" value="ECO:0007669"/>
    <property type="project" value="InterPro"/>
</dbReference>
<organism evidence="2">
    <name type="scientific">freshwater metagenome</name>
    <dbReference type="NCBI Taxonomy" id="449393"/>
    <lineage>
        <taxon>unclassified sequences</taxon>
        <taxon>metagenomes</taxon>
        <taxon>ecological metagenomes</taxon>
    </lineage>
</organism>
<feature type="domain" description="ArsA/GET3 Anion-transporting ATPase-like" evidence="1">
    <location>
        <begin position="14"/>
        <end position="296"/>
    </location>
</feature>
<dbReference type="PANTHER" id="PTHR10803:SF26">
    <property type="entry name" value="ANION TRANSPORTER ATPASE-RELATED"/>
    <property type="match status" value="1"/>
</dbReference>
<protein>
    <submittedName>
        <fullName evidence="2">Unannotated protein</fullName>
    </submittedName>
</protein>
<accession>A0A6J7Q8B4</accession>
<name>A0A6J7Q8B4_9ZZZZ</name>
<sequence>MTTGSLDGVVASKEILIVCGSGGVGKTSIAAAIALGAASRVGGKVLVVTIDPAKRLASALGLEEIGNSESRVPDSAFTEAGLEPRGELWVAMLDMKESWDSLVLRHAPDAETAQKILDNSLYDNITSRFVQSHDYIAMERLFEIHATGTYDLIVIDTPPTRNALDFLEAPHRMAEFFGGRLLRWLTAPYRAGGGRGARLVNFASKPFYQVADRILGTQFLQDIAEFFLNFQSMYDGFVTRAQVVERLLHDRRTTFLVVTTLESAPLREAEIFCGELTKREFPCGALITNKTLPESFTADAGAEAGAALIANAHRLADVLAETGVEALADTAIDERVLRTVGESFRNFSVVAAREAELRVELQTWVEGELVNVPSLDADVHDLSGLAEIANHLFT</sequence>
<dbReference type="Pfam" id="PF02374">
    <property type="entry name" value="ArsA_ATPase"/>
    <property type="match status" value="1"/>
</dbReference>
<dbReference type="EMBL" id="CAFBPF010000101">
    <property type="protein sequence ID" value="CAB5013897.1"/>
    <property type="molecule type" value="Genomic_DNA"/>
</dbReference>
<proteinExistence type="predicted"/>
<dbReference type="InterPro" id="IPR016300">
    <property type="entry name" value="ATPase_ArsA/GET3"/>
</dbReference>
<gene>
    <name evidence="2" type="ORF">UFOPK4071_00864</name>
</gene>
<dbReference type="GO" id="GO:0016887">
    <property type="term" value="F:ATP hydrolysis activity"/>
    <property type="evidence" value="ECO:0007669"/>
    <property type="project" value="InterPro"/>
</dbReference>
<dbReference type="InterPro" id="IPR027417">
    <property type="entry name" value="P-loop_NTPase"/>
</dbReference>
<evidence type="ECO:0000259" key="1">
    <source>
        <dbReference type="Pfam" id="PF02374"/>
    </source>
</evidence>